<protein>
    <recommendedName>
        <fullName evidence="2">Putative gluconeogenesis factor</fullName>
    </recommendedName>
</protein>
<comment type="similarity">
    <text evidence="2">Belongs to the gluconeogenesis factor family.</text>
</comment>
<dbReference type="PANTHER" id="PTHR30135:SF3">
    <property type="entry name" value="GLUCONEOGENESIS FACTOR-RELATED"/>
    <property type="match status" value="1"/>
</dbReference>
<dbReference type="SUPFAM" id="SSF142338">
    <property type="entry name" value="CofD-like"/>
    <property type="match status" value="1"/>
</dbReference>
<comment type="subcellular location">
    <subcellularLocation>
        <location evidence="2">Cytoplasm</location>
    </subcellularLocation>
</comment>
<dbReference type="InterPro" id="IPR038136">
    <property type="entry name" value="CofD-like_dom_sf"/>
</dbReference>
<reference evidence="3 4" key="1">
    <citation type="submission" date="2020-02" db="EMBL/GenBank/DDBJ databases">
        <title>Sequencing the genomes of 1000 actinobacteria strains.</title>
        <authorList>
            <person name="Klenk H.-P."/>
        </authorList>
    </citation>
    <scope>NUCLEOTIDE SEQUENCE [LARGE SCALE GENOMIC DNA]</scope>
    <source>
        <strain evidence="3 4">DSM 19609</strain>
    </source>
</reference>
<gene>
    <name evidence="3" type="ORF">FB473_002132</name>
</gene>
<dbReference type="NCBIfam" id="TIGR01826">
    <property type="entry name" value="CofD_related"/>
    <property type="match status" value="1"/>
</dbReference>
<accession>A0ABX0SL73</accession>
<sequence length="312" mass="32904">MDHLPRVTALGGGHGLSASLQALRQVTDQLCAVVTVADNGGSSGRLRGELGGLPPGDLRMALAALCGDDSTGRQWAGVLQSRFHSPGPLNGHAIGNLLIEGVWQHLGPVEGLELVGQLLHVQGRVLPMSLVPLAIEADVIGADPRRPDDPCVIRGQHEVAVAQGEVLCIRLVPDAPPACPQAVAAVEDADFIVLGPGSWFTSVLPHLVVPELADAIVNARGRRVLTLNVVPAGETEGFSPARHLELLAEHAPALRLDTIIVDAAFAADDRHLHRYAQALGAEVVVADLRMRDGSARHDPLRLASVYRELMVG</sequence>
<keyword evidence="1 2" id="KW-0963">Cytoplasm</keyword>
<dbReference type="PANTHER" id="PTHR30135">
    <property type="entry name" value="UNCHARACTERIZED PROTEIN YVCK-RELATED"/>
    <property type="match status" value="1"/>
</dbReference>
<proteinExistence type="inferred from homology"/>
<name>A0ABX0SL73_9ACTN</name>
<dbReference type="InterPro" id="IPR010119">
    <property type="entry name" value="Gluconeogen_factor"/>
</dbReference>
<dbReference type="HAMAP" id="MF_00973">
    <property type="entry name" value="Gluconeogen_factor"/>
    <property type="match status" value="1"/>
</dbReference>
<dbReference type="Proteomes" id="UP000749311">
    <property type="component" value="Unassembled WGS sequence"/>
</dbReference>
<evidence type="ECO:0000313" key="3">
    <source>
        <dbReference type="EMBL" id="NIH57487.1"/>
    </source>
</evidence>
<keyword evidence="4" id="KW-1185">Reference proteome</keyword>
<dbReference type="InterPro" id="IPR002882">
    <property type="entry name" value="CofD"/>
</dbReference>
<dbReference type="Gene3D" id="3.40.50.10680">
    <property type="entry name" value="CofD-like domains"/>
    <property type="match status" value="1"/>
</dbReference>
<dbReference type="CDD" id="cd07187">
    <property type="entry name" value="YvcK_like"/>
    <property type="match status" value="1"/>
</dbReference>
<comment type="caution">
    <text evidence="3">The sequence shown here is derived from an EMBL/GenBank/DDBJ whole genome shotgun (WGS) entry which is preliminary data.</text>
</comment>
<evidence type="ECO:0000313" key="4">
    <source>
        <dbReference type="Proteomes" id="UP000749311"/>
    </source>
</evidence>
<evidence type="ECO:0000256" key="1">
    <source>
        <dbReference type="ARBA" id="ARBA00022490"/>
    </source>
</evidence>
<dbReference type="Pfam" id="PF01933">
    <property type="entry name" value="CofD"/>
    <property type="match status" value="1"/>
</dbReference>
<evidence type="ECO:0000256" key="2">
    <source>
        <dbReference type="HAMAP-Rule" id="MF_00973"/>
    </source>
</evidence>
<dbReference type="EMBL" id="JAAMOZ010000001">
    <property type="protein sequence ID" value="NIH57487.1"/>
    <property type="molecule type" value="Genomic_DNA"/>
</dbReference>
<comment type="function">
    <text evidence="2">Required for morphogenesis under gluconeogenic growth conditions.</text>
</comment>
<organism evidence="3 4">
    <name type="scientific">Brooklawnia cerclae</name>
    <dbReference type="NCBI Taxonomy" id="349934"/>
    <lineage>
        <taxon>Bacteria</taxon>
        <taxon>Bacillati</taxon>
        <taxon>Actinomycetota</taxon>
        <taxon>Actinomycetes</taxon>
        <taxon>Propionibacteriales</taxon>
        <taxon>Propionibacteriaceae</taxon>
        <taxon>Brooklawnia</taxon>
    </lineage>
</organism>